<evidence type="ECO:0000313" key="10">
    <source>
        <dbReference type="EMBL" id="CAK1547607.1"/>
    </source>
</evidence>
<dbReference type="PANTHER" id="PTHR24260:SF136">
    <property type="entry name" value="GH08193P-RELATED"/>
    <property type="match status" value="1"/>
</dbReference>
<dbReference type="InterPro" id="IPR018114">
    <property type="entry name" value="TRYPSIN_HIS"/>
</dbReference>
<proteinExistence type="predicted"/>
<dbReference type="GO" id="GO:0004252">
    <property type="term" value="F:serine-type endopeptidase activity"/>
    <property type="evidence" value="ECO:0007669"/>
    <property type="project" value="InterPro"/>
</dbReference>
<keyword evidence="2" id="KW-0964">Secreted</keyword>
<dbReference type="PANTHER" id="PTHR24260">
    <property type="match status" value="1"/>
</dbReference>
<gene>
    <name evidence="10" type="ORF">LNINA_LOCUS7068</name>
</gene>
<feature type="domain" description="Peptidase S1" evidence="9">
    <location>
        <begin position="45"/>
        <end position="304"/>
    </location>
</feature>
<comment type="caution">
    <text evidence="10">The sequence shown here is derived from an EMBL/GenBank/DDBJ whole genome shotgun (WGS) entry which is preliminary data.</text>
</comment>
<evidence type="ECO:0000256" key="2">
    <source>
        <dbReference type="ARBA" id="ARBA00022525"/>
    </source>
</evidence>
<evidence type="ECO:0000256" key="8">
    <source>
        <dbReference type="ARBA" id="ARBA00023157"/>
    </source>
</evidence>
<dbReference type="Pfam" id="PF00089">
    <property type="entry name" value="Trypsin"/>
    <property type="match status" value="1"/>
</dbReference>
<dbReference type="AlphaFoldDB" id="A0AAV1JGK5"/>
<keyword evidence="7" id="KW-0865">Zymogen</keyword>
<dbReference type="InterPro" id="IPR043504">
    <property type="entry name" value="Peptidase_S1_PA_chymotrypsin"/>
</dbReference>
<accession>A0AAV1JGK5</accession>
<dbReference type="InterPro" id="IPR009003">
    <property type="entry name" value="Peptidase_S1_PA"/>
</dbReference>
<dbReference type="Gene3D" id="2.40.10.10">
    <property type="entry name" value="Trypsin-like serine proteases"/>
    <property type="match status" value="1"/>
</dbReference>
<evidence type="ECO:0000256" key="4">
    <source>
        <dbReference type="ARBA" id="ARBA00022729"/>
    </source>
</evidence>
<name>A0AAV1JGK5_9NEOP</name>
<organism evidence="10 11">
    <name type="scientific">Leptosia nina</name>
    <dbReference type="NCBI Taxonomy" id="320188"/>
    <lineage>
        <taxon>Eukaryota</taxon>
        <taxon>Metazoa</taxon>
        <taxon>Ecdysozoa</taxon>
        <taxon>Arthropoda</taxon>
        <taxon>Hexapoda</taxon>
        <taxon>Insecta</taxon>
        <taxon>Pterygota</taxon>
        <taxon>Neoptera</taxon>
        <taxon>Endopterygota</taxon>
        <taxon>Lepidoptera</taxon>
        <taxon>Glossata</taxon>
        <taxon>Ditrysia</taxon>
        <taxon>Papilionoidea</taxon>
        <taxon>Pieridae</taxon>
        <taxon>Pierinae</taxon>
        <taxon>Leptosia</taxon>
    </lineage>
</organism>
<dbReference type="Proteomes" id="UP001497472">
    <property type="component" value="Unassembled WGS sequence"/>
</dbReference>
<evidence type="ECO:0000256" key="1">
    <source>
        <dbReference type="ARBA" id="ARBA00004613"/>
    </source>
</evidence>
<sequence length="304" mass="33802">MEYCQNARVGYLDNYIQGYKDRAETFQRRNSQSCGRRKLGYTQLIVNGDVTQAGDWPWHVAIYRLDKNSLKYICGGTLISKNYVLTAAHCTTIHGAPLLPEILSVVLGKYNLIGGDVGSIEREVHSITVHEEFTLPYLHNDIALLKLKTEVTFSDYIQPSCLWYKGAYEQLPGHKINGTVVGWGFDQTDSLSSKLNKATFLKLSEGNCIKKNPLLYATILTDKKFCAKGNDGTSPCNGDSGGGFHVFVPDTPQDSSPSAIGSWHVRGIVSVTARRNDAPICDPDQYTVFTDVAKFTDWINKYIS</sequence>
<evidence type="ECO:0000313" key="11">
    <source>
        <dbReference type="Proteomes" id="UP001497472"/>
    </source>
</evidence>
<evidence type="ECO:0000256" key="3">
    <source>
        <dbReference type="ARBA" id="ARBA00022670"/>
    </source>
</evidence>
<dbReference type="InterPro" id="IPR001314">
    <property type="entry name" value="Peptidase_S1A"/>
</dbReference>
<dbReference type="InterPro" id="IPR051333">
    <property type="entry name" value="CLIP_Serine_Protease"/>
</dbReference>
<evidence type="ECO:0000256" key="5">
    <source>
        <dbReference type="ARBA" id="ARBA00022801"/>
    </source>
</evidence>
<evidence type="ECO:0000256" key="6">
    <source>
        <dbReference type="ARBA" id="ARBA00022825"/>
    </source>
</evidence>
<dbReference type="EMBL" id="CAVLEF010000009">
    <property type="protein sequence ID" value="CAK1547607.1"/>
    <property type="molecule type" value="Genomic_DNA"/>
</dbReference>
<keyword evidence="6" id="KW-0720">Serine protease</keyword>
<keyword evidence="4" id="KW-0732">Signal</keyword>
<reference evidence="10 11" key="1">
    <citation type="submission" date="2023-11" db="EMBL/GenBank/DDBJ databases">
        <authorList>
            <person name="Okamura Y."/>
        </authorList>
    </citation>
    <scope>NUCLEOTIDE SEQUENCE [LARGE SCALE GENOMIC DNA]</scope>
</reference>
<dbReference type="FunFam" id="2.40.10.10:FF:000146">
    <property type="entry name" value="Serine protease 53"/>
    <property type="match status" value="1"/>
</dbReference>
<keyword evidence="11" id="KW-1185">Reference proteome</keyword>
<dbReference type="PRINTS" id="PR00722">
    <property type="entry name" value="CHYMOTRYPSIN"/>
</dbReference>
<dbReference type="PROSITE" id="PS50240">
    <property type="entry name" value="TRYPSIN_DOM"/>
    <property type="match status" value="1"/>
</dbReference>
<dbReference type="GO" id="GO:0006508">
    <property type="term" value="P:proteolysis"/>
    <property type="evidence" value="ECO:0007669"/>
    <property type="project" value="UniProtKB-KW"/>
</dbReference>
<evidence type="ECO:0000259" key="9">
    <source>
        <dbReference type="PROSITE" id="PS50240"/>
    </source>
</evidence>
<dbReference type="PROSITE" id="PS00134">
    <property type="entry name" value="TRYPSIN_HIS"/>
    <property type="match status" value="1"/>
</dbReference>
<dbReference type="GO" id="GO:0005576">
    <property type="term" value="C:extracellular region"/>
    <property type="evidence" value="ECO:0007669"/>
    <property type="project" value="UniProtKB-SubCell"/>
</dbReference>
<dbReference type="InterPro" id="IPR001254">
    <property type="entry name" value="Trypsin_dom"/>
</dbReference>
<keyword evidence="5" id="KW-0378">Hydrolase</keyword>
<evidence type="ECO:0000256" key="7">
    <source>
        <dbReference type="ARBA" id="ARBA00023145"/>
    </source>
</evidence>
<protein>
    <recommendedName>
        <fullName evidence="9">Peptidase S1 domain-containing protein</fullName>
    </recommendedName>
</protein>
<keyword evidence="3" id="KW-0645">Protease</keyword>
<dbReference type="SUPFAM" id="SSF50494">
    <property type="entry name" value="Trypsin-like serine proteases"/>
    <property type="match status" value="1"/>
</dbReference>
<dbReference type="CDD" id="cd00190">
    <property type="entry name" value="Tryp_SPc"/>
    <property type="match status" value="1"/>
</dbReference>
<comment type="subcellular location">
    <subcellularLocation>
        <location evidence="1">Secreted</location>
    </subcellularLocation>
</comment>
<keyword evidence="8" id="KW-1015">Disulfide bond</keyword>
<dbReference type="SMART" id="SM00020">
    <property type="entry name" value="Tryp_SPc"/>
    <property type="match status" value="1"/>
</dbReference>